<dbReference type="EMBL" id="JAUHLI010000020">
    <property type="protein sequence ID" value="MEE2003042.1"/>
    <property type="molecule type" value="Genomic_DNA"/>
</dbReference>
<gene>
    <name evidence="2" type="ORF">QWY20_16405</name>
</gene>
<dbReference type="RefSeq" id="WP_330089170.1">
    <property type="nucleotide sequence ID" value="NZ_JAUHLI010000020.1"/>
</dbReference>
<dbReference type="Proteomes" id="UP001336314">
    <property type="component" value="Unassembled WGS sequence"/>
</dbReference>
<protein>
    <submittedName>
        <fullName evidence="2">Helix-turn-helix transcriptional regulator</fullName>
    </submittedName>
</protein>
<name>A0ABU7J989_9GAMM</name>
<accession>A0ABU7J989</accession>
<evidence type="ECO:0000313" key="3">
    <source>
        <dbReference type="Proteomes" id="UP001336314"/>
    </source>
</evidence>
<comment type="caution">
    <text evidence="2">The sequence shown here is derived from an EMBL/GenBank/DDBJ whole genome shotgun (WGS) entry which is preliminary data.</text>
</comment>
<feature type="domain" description="HTH cro/C1-type" evidence="1">
    <location>
        <begin position="31"/>
        <end position="75"/>
    </location>
</feature>
<dbReference type="InterPro" id="IPR001387">
    <property type="entry name" value="Cro/C1-type_HTH"/>
</dbReference>
<dbReference type="SMART" id="SM00530">
    <property type="entry name" value="HTH_XRE"/>
    <property type="match status" value="1"/>
</dbReference>
<dbReference type="Pfam" id="PF01381">
    <property type="entry name" value="HTH_3"/>
    <property type="match status" value="1"/>
</dbReference>
<dbReference type="Gene3D" id="1.10.260.40">
    <property type="entry name" value="lambda repressor-like DNA-binding domains"/>
    <property type="match status" value="1"/>
</dbReference>
<dbReference type="InterPro" id="IPR010982">
    <property type="entry name" value="Lambda_DNA-bd_dom_sf"/>
</dbReference>
<sequence>MTSSSAEQRLELIHDIETAIEAGSLSLGEAIRRIRTELYGMTQTQYAAYTKVSDKTLRDIERGQTDPRLSVLAKLLAPGGFKLSARFVPRRVV</sequence>
<proteinExistence type="predicted"/>
<dbReference type="CDD" id="cd00093">
    <property type="entry name" value="HTH_XRE"/>
    <property type="match status" value="1"/>
</dbReference>
<keyword evidence="3" id="KW-1185">Reference proteome</keyword>
<evidence type="ECO:0000313" key="2">
    <source>
        <dbReference type="EMBL" id="MEE2003042.1"/>
    </source>
</evidence>
<evidence type="ECO:0000259" key="1">
    <source>
        <dbReference type="PROSITE" id="PS50943"/>
    </source>
</evidence>
<organism evidence="2 3">
    <name type="scientific">Alkalimonas cellulosilytica</name>
    <dbReference type="NCBI Taxonomy" id="3058395"/>
    <lineage>
        <taxon>Bacteria</taxon>
        <taxon>Pseudomonadati</taxon>
        <taxon>Pseudomonadota</taxon>
        <taxon>Gammaproteobacteria</taxon>
        <taxon>Alkalimonas</taxon>
    </lineage>
</organism>
<dbReference type="PROSITE" id="PS50943">
    <property type="entry name" value="HTH_CROC1"/>
    <property type="match status" value="1"/>
</dbReference>
<dbReference type="SUPFAM" id="SSF47413">
    <property type="entry name" value="lambda repressor-like DNA-binding domains"/>
    <property type="match status" value="1"/>
</dbReference>
<reference evidence="2 3" key="1">
    <citation type="submission" date="2023-07" db="EMBL/GenBank/DDBJ databases">
        <title>Alkalimonas sp., MEB108 novel, alkaliphilic bacterium isolated from Lonar Lake, India.</title>
        <authorList>
            <person name="Joshi A."/>
            <person name="Thite S."/>
        </authorList>
    </citation>
    <scope>NUCLEOTIDE SEQUENCE [LARGE SCALE GENOMIC DNA]</scope>
    <source>
        <strain evidence="2 3">MEB108</strain>
    </source>
</reference>